<dbReference type="InterPro" id="IPR000873">
    <property type="entry name" value="AMP-dep_synth/lig_dom"/>
</dbReference>
<dbReference type="InterPro" id="IPR042099">
    <property type="entry name" value="ANL_N_sf"/>
</dbReference>
<comment type="catalytic activity">
    <reaction evidence="7">
        <text>a medium-chain fatty acid + ATP + CoA = a medium-chain fatty acyl-CoA + AMP + diphosphate</text>
        <dbReference type="Rhea" id="RHEA:48340"/>
        <dbReference type="ChEBI" id="CHEBI:30616"/>
        <dbReference type="ChEBI" id="CHEBI:33019"/>
        <dbReference type="ChEBI" id="CHEBI:57287"/>
        <dbReference type="ChEBI" id="CHEBI:59558"/>
        <dbReference type="ChEBI" id="CHEBI:90546"/>
        <dbReference type="ChEBI" id="CHEBI:456215"/>
        <dbReference type="EC" id="6.2.1.2"/>
    </reaction>
</comment>
<evidence type="ECO:0000256" key="6">
    <source>
        <dbReference type="ARBA" id="ARBA00047319"/>
    </source>
</evidence>
<dbReference type="EC" id="6.2.1.2" evidence="4"/>
<evidence type="ECO:0000256" key="4">
    <source>
        <dbReference type="ARBA" id="ARBA00039009"/>
    </source>
</evidence>
<dbReference type="Pfam" id="PF13193">
    <property type="entry name" value="AMP-binding_C"/>
    <property type="match status" value="1"/>
</dbReference>
<dbReference type="KEGG" id="lgi:LOTGIDRAFT_239446"/>
<evidence type="ECO:0000313" key="11">
    <source>
        <dbReference type="Proteomes" id="UP000030746"/>
    </source>
</evidence>
<dbReference type="InterPro" id="IPR025110">
    <property type="entry name" value="AMP-bd_C"/>
</dbReference>
<gene>
    <name evidence="10" type="ORF">LOTGIDRAFT_239446</name>
</gene>
<dbReference type="HOGENOM" id="CLU_000022_59_7_1"/>
<dbReference type="PANTHER" id="PTHR43201">
    <property type="entry name" value="ACYL-COA SYNTHETASE"/>
    <property type="match status" value="1"/>
</dbReference>
<evidence type="ECO:0000256" key="7">
    <source>
        <dbReference type="ARBA" id="ARBA00048277"/>
    </source>
</evidence>
<dbReference type="SUPFAM" id="SSF56801">
    <property type="entry name" value="Acetyl-CoA synthetase-like"/>
    <property type="match status" value="1"/>
</dbReference>
<dbReference type="FunFam" id="3.30.300.30:FF:000008">
    <property type="entry name" value="2,3-dihydroxybenzoate-AMP ligase"/>
    <property type="match status" value="1"/>
</dbReference>
<proteinExistence type="inferred from homology"/>
<dbReference type="OMA" id="ICCRGYN"/>
<evidence type="ECO:0000313" key="10">
    <source>
        <dbReference type="EMBL" id="ESO95254.1"/>
    </source>
</evidence>
<dbReference type="CDD" id="cd05917">
    <property type="entry name" value="FACL_like_2"/>
    <property type="match status" value="1"/>
</dbReference>
<evidence type="ECO:0000256" key="2">
    <source>
        <dbReference type="ARBA" id="ARBA00022598"/>
    </source>
</evidence>
<dbReference type="Pfam" id="PF00501">
    <property type="entry name" value="AMP-binding"/>
    <property type="match status" value="1"/>
</dbReference>
<accession>V4C1A5</accession>
<dbReference type="OrthoDB" id="10253115at2759"/>
<dbReference type="STRING" id="225164.V4C1A5"/>
<comment type="similarity">
    <text evidence="1">Belongs to the ATP-dependent AMP-binding enzyme family.</text>
</comment>
<name>V4C1A5_LOTGI</name>
<dbReference type="PROSITE" id="PS00455">
    <property type="entry name" value="AMP_BINDING"/>
    <property type="match status" value="1"/>
</dbReference>
<dbReference type="Proteomes" id="UP000030746">
    <property type="component" value="Unassembled WGS sequence"/>
</dbReference>
<dbReference type="Gene3D" id="3.30.300.30">
    <property type="match status" value="1"/>
</dbReference>
<keyword evidence="11" id="KW-1185">Reference proteome</keyword>
<evidence type="ECO:0000256" key="1">
    <source>
        <dbReference type="ARBA" id="ARBA00006432"/>
    </source>
</evidence>
<dbReference type="FunFam" id="3.40.50.12780:FF:000003">
    <property type="entry name" value="Long-chain-fatty-acid--CoA ligase FadD"/>
    <property type="match status" value="1"/>
</dbReference>
<feature type="domain" description="AMP-binding enzyme C-terminal" evidence="9">
    <location>
        <begin position="471"/>
        <end position="546"/>
    </location>
</feature>
<evidence type="ECO:0000259" key="8">
    <source>
        <dbReference type="Pfam" id="PF00501"/>
    </source>
</evidence>
<evidence type="ECO:0000259" key="9">
    <source>
        <dbReference type="Pfam" id="PF13193"/>
    </source>
</evidence>
<reference evidence="10 11" key="1">
    <citation type="journal article" date="2013" name="Nature">
        <title>Insights into bilaterian evolution from three spiralian genomes.</title>
        <authorList>
            <person name="Simakov O."/>
            <person name="Marletaz F."/>
            <person name="Cho S.J."/>
            <person name="Edsinger-Gonzales E."/>
            <person name="Havlak P."/>
            <person name="Hellsten U."/>
            <person name="Kuo D.H."/>
            <person name="Larsson T."/>
            <person name="Lv J."/>
            <person name="Arendt D."/>
            <person name="Savage R."/>
            <person name="Osoegawa K."/>
            <person name="de Jong P."/>
            <person name="Grimwood J."/>
            <person name="Chapman J.A."/>
            <person name="Shapiro H."/>
            <person name="Aerts A."/>
            <person name="Otillar R.P."/>
            <person name="Terry A.Y."/>
            <person name="Boore J.L."/>
            <person name="Grigoriev I.V."/>
            <person name="Lindberg D.R."/>
            <person name="Seaver E.C."/>
            <person name="Weisblat D.A."/>
            <person name="Putnam N.H."/>
            <person name="Rokhsar D.S."/>
        </authorList>
    </citation>
    <scope>NUCLEOTIDE SEQUENCE [LARGE SCALE GENOMIC DNA]</scope>
</reference>
<dbReference type="InterPro" id="IPR020845">
    <property type="entry name" value="AMP-binding_CS"/>
</dbReference>
<dbReference type="RefSeq" id="XP_009054070.1">
    <property type="nucleotide sequence ID" value="XM_009055822.1"/>
</dbReference>
<dbReference type="GeneID" id="20251063"/>
<protein>
    <recommendedName>
        <fullName evidence="5">Medium-chain acyl-CoA ligase ACSF2, mitochondrial</fullName>
        <ecNumber evidence="4">6.2.1.2</ecNumber>
    </recommendedName>
</protein>
<dbReference type="GO" id="GO:0031956">
    <property type="term" value="F:medium-chain fatty acid-CoA ligase activity"/>
    <property type="evidence" value="ECO:0007669"/>
    <property type="project" value="UniProtKB-EC"/>
</dbReference>
<dbReference type="AlphaFoldDB" id="V4C1A5"/>
<dbReference type="GO" id="GO:0006631">
    <property type="term" value="P:fatty acid metabolic process"/>
    <property type="evidence" value="ECO:0007669"/>
    <property type="project" value="TreeGrafter"/>
</dbReference>
<organism evidence="10 11">
    <name type="scientific">Lottia gigantea</name>
    <name type="common">Giant owl limpet</name>
    <dbReference type="NCBI Taxonomy" id="225164"/>
    <lineage>
        <taxon>Eukaryota</taxon>
        <taxon>Metazoa</taxon>
        <taxon>Spiralia</taxon>
        <taxon>Lophotrochozoa</taxon>
        <taxon>Mollusca</taxon>
        <taxon>Gastropoda</taxon>
        <taxon>Patellogastropoda</taxon>
        <taxon>Lottioidea</taxon>
        <taxon>Lottiidae</taxon>
        <taxon>Lottia</taxon>
    </lineage>
</organism>
<dbReference type="CTD" id="20251063"/>
<feature type="domain" description="AMP-dependent synthetase/ligase" evidence="8">
    <location>
        <begin position="41"/>
        <end position="420"/>
    </location>
</feature>
<dbReference type="Gene3D" id="3.40.50.12780">
    <property type="entry name" value="N-terminal domain of ligase-like"/>
    <property type="match status" value="1"/>
</dbReference>
<keyword evidence="2" id="KW-0436">Ligase</keyword>
<evidence type="ECO:0000256" key="5">
    <source>
        <dbReference type="ARBA" id="ARBA00039638"/>
    </source>
</evidence>
<comment type="catalytic activity">
    <reaction evidence="6">
        <text>octanoate + ATP + CoA = octanoyl-CoA + AMP + diphosphate</text>
        <dbReference type="Rhea" id="RHEA:33631"/>
        <dbReference type="ChEBI" id="CHEBI:25646"/>
        <dbReference type="ChEBI" id="CHEBI:30616"/>
        <dbReference type="ChEBI" id="CHEBI:33019"/>
        <dbReference type="ChEBI" id="CHEBI:57287"/>
        <dbReference type="ChEBI" id="CHEBI:57386"/>
        <dbReference type="ChEBI" id="CHEBI:456215"/>
    </reaction>
</comment>
<comment type="function">
    <text evidence="3">Acyl-CoA synthases catalyze the initial reaction in fatty acid metabolism, by forming a thioester with CoA. Has some preference toward medium-chain substrates. Plays a role in adipocyte differentiation.</text>
</comment>
<dbReference type="PANTHER" id="PTHR43201:SF5">
    <property type="entry name" value="MEDIUM-CHAIN ACYL-COA LIGASE ACSF2, MITOCHONDRIAL"/>
    <property type="match status" value="1"/>
</dbReference>
<dbReference type="EMBL" id="KB201664">
    <property type="protein sequence ID" value="ESO95254.1"/>
    <property type="molecule type" value="Genomic_DNA"/>
</dbReference>
<evidence type="ECO:0000256" key="3">
    <source>
        <dbReference type="ARBA" id="ARBA00037247"/>
    </source>
</evidence>
<sequence length="569" mass="64175">MTMIYYRYTTTSGERKKLKWSYLHGNDNEQLLGITIGKALQNTVERIPDQEACVFYEAGIRKTNAQFLEEVDQFAAGLLSLGLKRGDRVGIWGPNSYEWLIVQYATARLGIILVNINPQYKQHELEYALKKVECKALISATGYLNIDYYDLLFEILPELATDQPNNIHSHLLPEFRTLIMMGDKQYSGALKFQDILDNGSSKDRRTILDLQDKLQFDDPINIQFTSGTTGSPKGVTLSHHNIVNNCYTVGVRLDYHRRETRVCVPVPLYHCFGMVIGSLQLALHGSCVVFPAIGFKPELTLKTVQDEKCTSLYGVPTMFIDMLNHPNFSQYDLSSLYTGVMAGSPCPVEVMKEVCYGLTETSPVTFSSFRNSPVAKRVSTVGLPGSHVEAKVVDTDGNIVPVGQPGELCSRGYTTMLGYWNDHDKTDEVISKSNWFHTGDIAEIDEDGYCKIVGRIKDMIIRGGENVYPTEIEQILYQHPAVKDVQVVGIPDNRLGEEICACIELKSNVKTSPEDIKQYCSDKLARYKVPRYVEFVKSFPLTVTGKVMKYQLRDDMIKKLKLDSIHHHS</sequence>
<dbReference type="InterPro" id="IPR045851">
    <property type="entry name" value="AMP-bd_C_sf"/>
</dbReference>